<reference evidence="2" key="1">
    <citation type="submission" date="2020-05" db="EMBL/GenBank/DDBJ databases">
        <authorList>
            <person name="Chiriac C."/>
            <person name="Salcher M."/>
            <person name="Ghai R."/>
            <person name="Kavagutti S V."/>
        </authorList>
    </citation>
    <scope>NUCLEOTIDE SEQUENCE</scope>
</reference>
<protein>
    <submittedName>
        <fullName evidence="2">Unannotated protein</fullName>
    </submittedName>
</protein>
<keyword evidence="1" id="KW-1133">Transmembrane helix</keyword>
<accession>A0A6J7CGX2</accession>
<name>A0A6J7CGX2_9ZZZZ</name>
<organism evidence="2">
    <name type="scientific">freshwater metagenome</name>
    <dbReference type="NCBI Taxonomy" id="449393"/>
    <lineage>
        <taxon>unclassified sequences</taxon>
        <taxon>metagenomes</taxon>
        <taxon>ecological metagenomes</taxon>
    </lineage>
</organism>
<sequence>MTVKLLRRHTFSDEKGSLSVVIIGLFLITVASLMVMTDVATVLVAKRSLAQATEAAAQRGVHSLNTSAYYTGKGTMLTAPLALLTNRDHAPIPIDCNRAVLDVILELHNWSNDQGSLKRRELQGLVLTDLQCDGTSLEVSTYAEIKFPFVVPFSTMNSANLTSTVGATNQVRDGFYLFGVRLY</sequence>
<proteinExistence type="predicted"/>
<dbReference type="EMBL" id="CAFBLH010000002">
    <property type="protein sequence ID" value="CAB4856038.1"/>
    <property type="molecule type" value="Genomic_DNA"/>
</dbReference>
<gene>
    <name evidence="2" type="ORF">UFOPK3342_00131</name>
</gene>
<keyword evidence="1" id="KW-0472">Membrane</keyword>
<dbReference type="AlphaFoldDB" id="A0A6J7CGX2"/>
<evidence type="ECO:0000256" key="1">
    <source>
        <dbReference type="SAM" id="Phobius"/>
    </source>
</evidence>
<evidence type="ECO:0000313" key="2">
    <source>
        <dbReference type="EMBL" id="CAB4856038.1"/>
    </source>
</evidence>
<feature type="transmembrane region" description="Helical" evidence="1">
    <location>
        <begin position="20"/>
        <end position="45"/>
    </location>
</feature>
<keyword evidence="1" id="KW-0812">Transmembrane</keyword>